<comment type="subcellular location">
    <subcellularLocation>
        <location evidence="1">Membrane</location>
        <topology evidence="1">Multi-pass membrane protein</topology>
    </subcellularLocation>
</comment>
<dbReference type="GO" id="GO:0004930">
    <property type="term" value="F:G protein-coupled receptor activity"/>
    <property type="evidence" value="ECO:0007669"/>
    <property type="project" value="InterPro"/>
</dbReference>
<protein>
    <recommendedName>
        <fullName evidence="7">G-protein coupled receptors family 2 profile 2 domain-containing protein</fullName>
    </recommendedName>
</protein>
<dbReference type="PANTHER" id="PTHR45902:SF1">
    <property type="entry name" value="LATROPHILIN RECEPTOR-LIKE PROTEIN A"/>
    <property type="match status" value="1"/>
</dbReference>
<evidence type="ECO:0000313" key="9">
    <source>
        <dbReference type="Proteomes" id="UP000828390"/>
    </source>
</evidence>
<dbReference type="Pfam" id="PF00002">
    <property type="entry name" value="7tm_2"/>
    <property type="match status" value="1"/>
</dbReference>
<dbReference type="AlphaFoldDB" id="A0A9D4ILW9"/>
<evidence type="ECO:0000256" key="1">
    <source>
        <dbReference type="ARBA" id="ARBA00004141"/>
    </source>
</evidence>
<dbReference type="InterPro" id="IPR053231">
    <property type="entry name" value="GPCR_LN-TM7"/>
</dbReference>
<evidence type="ECO:0000313" key="8">
    <source>
        <dbReference type="EMBL" id="KAH3777502.1"/>
    </source>
</evidence>
<proteinExistence type="predicted"/>
<keyword evidence="3 5" id="KW-1133">Transmembrane helix</keyword>
<evidence type="ECO:0000256" key="2">
    <source>
        <dbReference type="ARBA" id="ARBA00022692"/>
    </source>
</evidence>
<feature type="transmembrane region" description="Helical" evidence="5">
    <location>
        <begin position="755"/>
        <end position="781"/>
    </location>
</feature>
<dbReference type="GO" id="GO:0016020">
    <property type="term" value="C:membrane"/>
    <property type="evidence" value="ECO:0007669"/>
    <property type="project" value="UniProtKB-SubCell"/>
</dbReference>
<feature type="signal peptide" evidence="6">
    <location>
        <begin position="1"/>
        <end position="23"/>
    </location>
</feature>
<dbReference type="InterPro" id="IPR000832">
    <property type="entry name" value="GPCR_2_secretin-like"/>
</dbReference>
<dbReference type="PANTHER" id="PTHR45902">
    <property type="entry name" value="LATROPHILIN RECEPTOR-LIKE PROTEIN A"/>
    <property type="match status" value="1"/>
</dbReference>
<sequence>MTSSEKLFYVILHVFLCTIGGECYLASSTLETLTQQCPEYRQCNVTPGVSTLHSNIYTSCCQTGCYCDDIGRNCFGKASCCNVQKTNALEPRCLPTRIQGKPSAKRIGKEHWSMSAAQLGVIMHDSCPKYVNGSRCENPDVSRLDDNIPVTDMRTGTVFKNKFCAECNGLNETNFIAWKMYVSCSSKVVLKADNLLFPNTPEKMYTAAKNPDQADCCVEFLPPFTLNTTDICFLNETLIHSCPKNYSNVETQEACEAMYVPYLRSDATMTRAYANYFCYLCNSNDTDAGDARCPTELKLGLHDDRMFVVEINAPLRNESQFLPTWDARALPPDRYRPTGLHCKEGMMYDLYKEKCREWYCPLGHTRSKADMSCVPLYTDVIKATFSVSLMIRFVKSSAARSESVDEWDLTHDVLTKIYGDDAEMERELIVLATANDRSYLFVLLVIRVSENAKFLGKLFEESTYGQQLMYETHNNSIEVSVDFATGIKMELNIFPLGDIFLVDMLAYSALDVLFRANLSDVEMAFQYTFISKLFVCPMFSLEKEEIRDYIDVIDVRVSDLRLYEGEFSRASRYNSIRVCVSDYLRNAATYYEQKLKEGAFTPQAILSVVCSFLSMTGLFLTIVTYIIFDELQTIPGKNNTMLAVHLLIAQILYQFCMDKTEYPNMCIVFGILIHLFWLTAILWMNVCTLHMFRTFVTGQRYRSVRVLDPQVVCYGLYCYGIALAMVAINISVSAYRSGGRDIGYGRNVCYISNPVMVGWVFALPVGMIIILNLGFFFAVVYQISASTMRRSGKSSDRTNTIIYMKLSSLTGVTWIFGYLYLWTNFVPFEYIFIVLNAGQGVFIFMSFICTQRITKLYIGLLCRGCIITKTKLCRCLCFARDYSEGGAADINTQRISVSHTASIKNIKKKFVSKSKVDSTQNPKNATTKLHVISSTSDVFKESAQMAHYSRILMTPGGAAPNHTEFNKDEPSDAGNRLENAKIATMELPNIVFIDAMNTCGE</sequence>
<evidence type="ECO:0000256" key="6">
    <source>
        <dbReference type="SAM" id="SignalP"/>
    </source>
</evidence>
<dbReference type="PROSITE" id="PS50261">
    <property type="entry name" value="G_PROTEIN_RECEP_F2_4"/>
    <property type="match status" value="1"/>
</dbReference>
<feature type="transmembrane region" description="Helical" evidence="5">
    <location>
        <begin position="828"/>
        <end position="848"/>
    </location>
</feature>
<reference evidence="8" key="2">
    <citation type="submission" date="2020-11" db="EMBL/GenBank/DDBJ databases">
        <authorList>
            <person name="McCartney M.A."/>
            <person name="Auch B."/>
            <person name="Kono T."/>
            <person name="Mallez S."/>
            <person name="Becker A."/>
            <person name="Gohl D.M."/>
            <person name="Silverstein K.A.T."/>
            <person name="Koren S."/>
            <person name="Bechman K.B."/>
            <person name="Herman A."/>
            <person name="Abrahante J.E."/>
            <person name="Garbe J."/>
        </authorList>
    </citation>
    <scope>NUCLEOTIDE SEQUENCE</scope>
    <source>
        <strain evidence="8">Duluth1</strain>
        <tissue evidence="8">Whole animal</tissue>
    </source>
</reference>
<feature type="transmembrane region" description="Helical" evidence="5">
    <location>
        <begin position="667"/>
        <end position="690"/>
    </location>
</feature>
<dbReference type="EMBL" id="JAIWYP010000009">
    <property type="protein sequence ID" value="KAH3777502.1"/>
    <property type="molecule type" value="Genomic_DNA"/>
</dbReference>
<feature type="domain" description="G-protein coupled receptors family 2 profile 2" evidence="7">
    <location>
        <begin position="603"/>
        <end position="851"/>
    </location>
</feature>
<gene>
    <name evidence="8" type="ORF">DPMN_178949</name>
</gene>
<evidence type="ECO:0000256" key="5">
    <source>
        <dbReference type="SAM" id="Phobius"/>
    </source>
</evidence>
<evidence type="ECO:0000259" key="7">
    <source>
        <dbReference type="PROSITE" id="PS50261"/>
    </source>
</evidence>
<dbReference type="Gene3D" id="1.20.1070.10">
    <property type="entry name" value="Rhodopsin 7-helix transmembrane proteins"/>
    <property type="match status" value="1"/>
</dbReference>
<dbReference type="CDD" id="cd15039">
    <property type="entry name" value="7tmB3_Methuselah-like"/>
    <property type="match status" value="1"/>
</dbReference>
<keyword evidence="4 5" id="KW-0472">Membrane</keyword>
<evidence type="ECO:0000256" key="4">
    <source>
        <dbReference type="ARBA" id="ARBA00023136"/>
    </source>
</evidence>
<comment type="caution">
    <text evidence="8">The sequence shown here is derived from an EMBL/GenBank/DDBJ whole genome shotgun (WGS) entry which is preliminary data.</text>
</comment>
<dbReference type="Proteomes" id="UP000828390">
    <property type="component" value="Unassembled WGS sequence"/>
</dbReference>
<keyword evidence="9" id="KW-1185">Reference proteome</keyword>
<feature type="transmembrane region" description="Helical" evidence="5">
    <location>
        <begin position="711"/>
        <end position="735"/>
    </location>
</feature>
<keyword evidence="2 5" id="KW-0812">Transmembrane</keyword>
<keyword evidence="6" id="KW-0732">Signal</keyword>
<feature type="transmembrane region" description="Helical" evidence="5">
    <location>
        <begin position="802"/>
        <end position="822"/>
    </location>
</feature>
<reference evidence="8" key="1">
    <citation type="journal article" date="2019" name="bioRxiv">
        <title>The Genome of the Zebra Mussel, Dreissena polymorpha: A Resource for Invasive Species Research.</title>
        <authorList>
            <person name="McCartney M.A."/>
            <person name="Auch B."/>
            <person name="Kono T."/>
            <person name="Mallez S."/>
            <person name="Zhang Y."/>
            <person name="Obille A."/>
            <person name="Becker A."/>
            <person name="Abrahante J.E."/>
            <person name="Garbe J."/>
            <person name="Badalamenti J.P."/>
            <person name="Herman A."/>
            <person name="Mangelson H."/>
            <person name="Liachko I."/>
            <person name="Sullivan S."/>
            <person name="Sone E.D."/>
            <person name="Koren S."/>
            <person name="Silverstein K.A.T."/>
            <person name="Beckman K.B."/>
            <person name="Gohl D.M."/>
        </authorList>
    </citation>
    <scope>NUCLEOTIDE SEQUENCE</scope>
    <source>
        <strain evidence="8">Duluth1</strain>
        <tissue evidence="8">Whole animal</tissue>
    </source>
</reference>
<evidence type="ECO:0000256" key="3">
    <source>
        <dbReference type="ARBA" id="ARBA00022989"/>
    </source>
</evidence>
<dbReference type="GO" id="GO:0007166">
    <property type="term" value="P:cell surface receptor signaling pathway"/>
    <property type="evidence" value="ECO:0007669"/>
    <property type="project" value="InterPro"/>
</dbReference>
<feature type="transmembrane region" description="Helical" evidence="5">
    <location>
        <begin position="604"/>
        <end position="628"/>
    </location>
</feature>
<feature type="transmembrane region" description="Helical" evidence="5">
    <location>
        <begin position="640"/>
        <end position="655"/>
    </location>
</feature>
<name>A0A9D4ILW9_DREPO</name>
<feature type="chain" id="PRO_5038876661" description="G-protein coupled receptors family 2 profile 2 domain-containing protein" evidence="6">
    <location>
        <begin position="24"/>
        <end position="1001"/>
    </location>
</feature>
<dbReference type="InterPro" id="IPR017981">
    <property type="entry name" value="GPCR_2-like_7TM"/>
</dbReference>
<accession>A0A9D4ILW9</accession>
<organism evidence="8 9">
    <name type="scientific">Dreissena polymorpha</name>
    <name type="common">Zebra mussel</name>
    <name type="synonym">Mytilus polymorpha</name>
    <dbReference type="NCBI Taxonomy" id="45954"/>
    <lineage>
        <taxon>Eukaryota</taxon>
        <taxon>Metazoa</taxon>
        <taxon>Spiralia</taxon>
        <taxon>Lophotrochozoa</taxon>
        <taxon>Mollusca</taxon>
        <taxon>Bivalvia</taxon>
        <taxon>Autobranchia</taxon>
        <taxon>Heteroconchia</taxon>
        <taxon>Euheterodonta</taxon>
        <taxon>Imparidentia</taxon>
        <taxon>Neoheterodontei</taxon>
        <taxon>Myida</taxon>
        <taxon>Dreissenoidea</taxon>
        <taxon>Dreissenidae</taxon>
        <taxon>Dreissena</taxon>
    </lineage>
</organism>